<gene>
    <name evidence="1" type="ORF">JMM60_01385</name>
</gene>
<dbReference type="RefSeq" id="WP_202247068.1">
    <property type="nucleotide sequence ID" value="NZ_JAESJJ010000001.1"/>
</dbReference>
<comment type="caution">
    <text evidence="1">The sequence shown here is derived from an EMBL/GenBank/DDBJ whole genome shotgun (WGS) entry which is preliminary data.</text>
</comment>
<dbReference type="EMBL" id="JAESJJ010000001">
    <property type="protein sequence ID" value="MBL3607458.1"/>
    <property type="molecule type" value="Genomic_DNA"/>
</dbReference>
<organism evidence="1 2">
    <name type="scientific">Rhodovulum sulfidophilum</name>
    <name type="common">Rhodobacter sulfidophilus</name>
    <dbReference type="NCBI Taxonomy" id="35806"/>
    <lineage>
        <taxon>Bacteria</taxon>
        <taxon>Pseudomonadati</taxon>
        <taxon>Pseudomonadota</taxon>
        <taxon>Alphaproteobacteria</taxon>
        <taxon>Rhodobacterales</taxon>
        <taxon>Paracoccaceae</taxon>
        <taxon>Rhodovulum</taxon>
    </lineage>
</organism>
<accession>A0ABS1RN44</accession>
<proteinExistence type="predicted"/>
<name>A0ABS1RN44_RHOSU</name>
<evidence type="ECO:0000313" key="1">
    <source>
        <dbReference type="EMBL" id="MBL3607458.1"/>
    </source>
</evidence>
<protein>
    <submittedName>
        <fullName evidence="1">Uncharacterized protein</fullName>
    </submittedName>
</protein>
<reference evidence="1 2" key="1">
    <citation type="submission" date="2021-01" db="EMBL/GenBank/DDBJ databases">
        <title>Draft genomes of Rhodovulum sulfidophilum.</title>
        <authorList>
            <person name="Guzman M.S."/>
        </authorList>
    </citation>
    <scope>NUCLEOTIDE SEQUENCE [LARGE SCALE GENOMIC DNA]</scope>
    <source>
        <strain evidence="1 2">AB35</strain>
    </source>
</reference>
<keyword evidence="2" id="KW-1185">Reference proteome</keyword>
<sequence>MSSREIPLFSWWSAARKDNFATTDRAWAAAPGTSIEAHDGYTMYRIEGALFAPDDPQPGGTVRVSRFYSPSRGDNFLTTDPRHLPGDILAPDYHHSRHEGYLYDPKRPQPRGTVPIFSWWNSDRGDNFATSNPDWSMPVGEIEWAGEHVSNGPVREGYRLYRLEGFAKTFDLDTLDDFVRDRMKVCYKLIIDIHEDNNRDDPRLDLVVASFGGYYQIEAHTTGTLANHSGLDIGSGGSILPLPGEDVRNTYRGCFDVEHPANGADPHLALAIRAVDEDNSSDENRGKDLNYFKRGIRNALERATSGGVILTEPILQSAAGEELIDRFGRDDDDKIGVAVAVITDCYRQSVAVCRTAPLGNNEGVREDFPGSLPHILLVRQYTLEGDGARYLLDIVISVDHFSE</sequence>
<evidence type="ECO:0000313" key="2">
    <source>
        <dbReference type="Proteomes" id="UP000604473"/>
    </source>
</evidence>
<dbReference type="Proteomes" id="UP000604473">
    <property type="component" value="Unassembled WGS sequence"/>
</dbReference>